<evidence type="ECO:0000256" key="2">
    <source>
        <dbReference type="ARBA" id="ARBA00004141"/>
    </source>
</evidence>
<dbReference type="Pfam" id="PF01794">
    <property type="entry name" value="Ferric_reduct"/>
    <property type="match status" value="1"/>
</dbReference>
<feature type="transmembrane region" description="Helical" evidence="14">
    <location>
        <begin position="134"/>
        <end position="155"/>
    </location>
</feature>
<evidence type="ECO:0000256" key="7">
    <source>
        <dbReference type="ARBA" id="ARBA00022827"/>
    </source>
</evidence>
<dbReference type="PANTHER" id="PTHR47354:SF8">
    <property type="entry name" value="1,2-PHENYLACETYL-COA EPOXIDASE, SUBUNIT E"/>
    <property type="match status" value="1"/>
</dbReference>
<dbReference type="Gene3D" id="2.40.30.10">
    <property type="entry name" value="Translation factors"/>
    <property type="match status" value="1"/>
</dbReference>
<dbReference type="PROSITE" id="PS51384">
    <property type="entry name" value="FAD_FR"/>
    <property type="match status" value="1"/>
</dbReference>
<evidence type="ECO:0000313" key="16">
    <source>
        <dbReference type="EMBL" id="GGK34607.1"/>
    </source>
</evidence>
<keyword evidence="17" id="KW-1185">Reference proteome</keyword>
<dbReference type="GO" id="GO:0016020">
    <property type="term" value="C:membrane"/>
    <property type="evidence" value="ECO:0007669"/>
    <property type="project" value="UniProtKB-SubCell"/>
</dbReference>
<evidence type="ECO:0000256" key="6">
    <source>
        <dbReference type="ARBA" id="ARBA00022723"/>
    </source>
</evidence>
<evidence type="ECO:0000313" key="17">
    <source>
        <dbReference type="Proteomes" id="UP000662200"/>
    </source>
</evidence>
<dbReference type="Gene3D" id="3.40.50.80">
    <property type="entry name" value="Nucleotide-binding domain of ferredoxin-NADP reductase (FNR) module"/>
    <property type="match status" value="1"/>
</dbReference>
<keyword evidence="7" id="KW-0274">FAD</keyword>
<dbReference type="SUPFAM" id="SSF63380">
    <property type="entry name" value="Riboflavin synthase domain-like"/>
    <property type="match status" value="1"/>
</dbReference>
<dbReference type="InterPro" id="IPR050415">
    <property type="entry name" value="MRET"/>
</dbReference>
<dbReference type="RefSeq" id="WP_189114855.1">
    <property type="nucleotide sequence ID" value="NZ_BMQC01000009.1"/>
</dbReference>
<proteinExistence type="predicted"/>
<evidence type="ECO:0000256" key="3">
    <source>
        <dbReference type="ARBA" id="ARBA00022630"/>
    </source>
</evidence>
<dbReference type="PANTHER" id="PTHR47354">
    <property type="entry name" value="NADH OXIDOREDUCTASE HCR"/>
    <property type="match status" value="1"/>
</dbReference>
<dbReference type="GO" id="GO:0046872">
    <property type="term" value="F:metal ion binding"/>
    <property type="evidence" value="ECO:0007669"/>
    <property type="project" value="UniProtKB-KW"/>
</dbReference>
<keyword evidence="12 14" id="KW-0472">Membrane</keyword>
<feature type="region of interest" description="Disordered" evidence="13">
    <location>
        <begin position="1"/>
        <end position="45"/>
    </location>
</feature>
<feature type="domain" description="FAD-binding FR-type" evidence="15">
    <location>
        <begin position="259"/>
        <end position="359"/>
    </location>
</feature>
<organism evidence="16 17">
    <name type="scientific">Pilimelia terevasa</name>
    <dbReference type="NCBI Taxonomy" id="53372"/>
    <lineage>
        <taxon>Bacteria</taxon>
        <taxon>Bacillati</taxon>
        <taxon>Actinomycetota</taxon>
        <taxon>Actinomycetes</taxon>
        <taxon>Micromonosporales</taxon>
        <taxon>Micromonosporaceae</taxon>
        <taxon>Pilimelia</taxon>
    </lineage>
</organism>
<comment type="subcellular location">
    <subcellularLocation>
        <location evidence="2">Membrane</location>
        <topology evidence="2">Multi-pass membrane protein</topology>
    </subcellularLocation>
</comment>
<comment type="cofactor">
    <cofactor evidence="1">
        <name>FAD</name>
        <dbReference type="ChEBI" id="CHEBI:57692"/>
    </cofactor>
</comment>
<feature type="transmembrane region" description="Helical" evidence="14">
    <location>
        <begin position="93"/>
        <end position="114"/>
    </location>
</feature>
<dbReference type="InterPro" id="IPR013130">
    <property type="entry name" value="Fe3_Rdtase_TM_dom"/>
</dbReference>
<dbReference type="InterPro" id="IPR039261">
    <property type="entry name" value="FNR_nucleotide-bd"/>
</dbReference>
<keyword evidence="11" id="KW-0411">Iron-sulfur</keyword>
<dbReference type="EMBL" id="BMQC01000009">
    <property type="protein sequence ID" value="GGK34607.1"/>
    <property type="molecule type" value="Genomic_DNA"/>
</dbReference>
<accession>A0A8J3BS74</accession>
<feature type="transmembrane region" description="Helical" evidence="14">
    <location>
        <begin position="175"/>
        <end position="193"/>
    </location>
</feature>
<gene>
    <name evidence="16" type="ORF">GCM10010124_29110</name>
</gene>
<sequence length="485" mass="53185">MTTAIPTGAHRRPGRPTTPAGLATPPAGRVGTWPPDPAPAAAARPARPWAGERTLVRVLFWWLLAASVAVWWFGTGSPAPADLADLLREAGRAAGMVAGYLLLAQALVVSRVAWLEEWLGPRDLLRWHRWLGPAALLTLLAHVLLLLGAAALPARTSLLAEAAVLFRSGPDMREAFAGAGLLVLLALVAVGPVRRAVPPGFWKLLHRATYVGVYLGYGHQFTAGRDLAGGFARTYWATLYALTATALLWGRVVEPLWLNARHRLRVVEVVWESSQVFSVHLAGRDLDRLRIQPGQPLRWRFVDWGQWTRSHPYCLSAAPRADRLRLTIKIDGEQSAQLGRLRPGTRVLAEGPYGRATPARARVGGPVLFIGFGRGIAPVRALAEVAPVGSTVIYRARREGDVLFQQEWAALAARRRLDVRYVAGRRRDPGPRALLTRAGLRRLVPDVVRRDVYLSGPPEVVEACVRVLRRLHVPAAQIHRSPAEY</sequence>
<keyword evidence="9" id="KW-0560">Oxidoreductase</keyword>
<keyword evidence="5" id="KW-0001">2Fe-2S</keyword>
<dbReference type="AlphaFoldDB" id="A0A8J3BS74"/>
<evidence type="ECO:0000256" key="11">
    <source>
        <dbReference type="ARBA" id="ARBA00023014"/>
    </source>
</evidence>
<evidence type="ECO:0000256" key="8">
    <source>
        <dbReference type="ARBA" id="ARBA00022989"/>
    </source>
</evidence>
<evidence type="ECO:0000256" key="12">
    <source>
        <dbReference type="ARBA" id="ARBA00023136"/>
    </source>
</evidence>
<comment type="caution">
    <text evidence="16">The sequence shown here is derived from an EMBL/GenBank/DDBJ whole genome shotgun (WGS) entry which is preliminary data.</text>
</comment>
<dbReference type="Proteomes" id="UP000662200">
    <property type="component" value="Unassembled WGS sequence"/>
</dbReference>
<evidence type="ECO:0000256" key="9">
    <source>
        <dbReference type="ARBA" id="ARBA00023002"/>
    </source>
</evidence>
<protein>
    <submittedName>
        <fullName evidence="16">Ferric reductase</fullName>
    </submittedName>
</protein>
<name>A0A8J3BS74_9ACTN</name>
<feature type="compositionally biased region" description="Low complexity" evidence="13">
    <location>
        <begin position="15"/>
        <end position="29"/>
    </location>
</feature>
<evidence type="ECO:0000256" key="5">
    <source>
        <dbReference type="ARBA" id="ARBA00022714"/>
    </source>
</evidence>
<keyword evidence="6" id="KW-0479">Metal-binding</keyword>
<keyword evidence="4 14" id="KW-0812">Transmembrane</keyword>
<dbReference type="GO" id="GO:0016491">
    <property type="term" value="F:oxidoreductase activity"/>
    <property type="evidence" value="ECO:0007669"/>
    <property type="project" value="UniProtKB-KW"/>
</dbReference>
<keyword evidence="8 14" id="KW-1133">Transmembrane helix</keyword>
<evidence type="ECO:0000256" key="14">
    <source>
        <dbReference type="SAM" id="Phobius"/>
    </source>
</evidence>
<evidence type="ECO:0000256" key="1">
    <source>
        <dbReference type="ARBA" id="ARBA00001974"/>
    </source>
</evidence>
<dbReference type="GO" id="GO:0050660">
    <property type="term" value="F:flavin adenine dinucleotide binding"/>
    <property type="evidence" value="ECO:0007669"/>
    <property type="project" value="TreeGrafter"/>
</dbReference>
<evidence type="ECO:0000256" key="10">
    <source>
        <dbReference type="ARBA" id="ARBA00023004"/>
    </source>
</evidence>
<keyword evidence="10" id="KW-0408">Iron</keyword>
<keyword evidence="3" id="KW-0285">Flavoprotein</keyword>
<evidence type="ECO:0000259" key="15">
    <source>
        <dbReference type="PROSITE" id="PS51384"/>
    </source>
</evidence>
<feature type="transmembrane region" description="Helical" evidence="14">
    <location>
        <begin position="54"/>
        <end position="73"/>
    </location>
</feature>
<dbReference type="InterPro" id="IPR017927">
    <property type="entry name" value="FAD-bd_FR_type"/>
</dbReference>
<reference evidence="16" key="1">
    <citation type="journal article" date="2014" name="Int. J. Syst. Evol. Microbiol.">
        <title>Complete genome sequence of Corynebacterium casei LMG S-19264T (=DSM 44701T), isolated from a smear-ripened cheese.</title>
        <authorList>
            <consortium name="US DOE Joint Genome Institute (JGI-PGF)"/>
            <person name="Walter F."/>
            <person name="Albersmeier A."/>
            <person name="Kalinowski J."/>
            <person name="Ruckert C."/>
        </authorList>
    </citation>
    <scope>NUCLEOTIDE SEQUENCE</scope>
    <source>
        <strain evidence="16">JCM 3091</strain>
    </source>
</reference>
<evidence type="ECO:0000256" key="13">
    <source>
        <dbReference type="SAM" id="MobiDB-lite"/>
    </source>
</evidence>
<dbReference type="InterPro" id="IPR017938">
    <property type="entry name" value="Riboflavin_synthase-like_b-brl"/>
</dbReference>
<evidence type="ECO:0000256" key="4">
    <source>
        <dbReference type="ARBA" id="ARBA00022692"/>
    </source>
</evidence>
<reference evidence="16" key="2">
    <citation type="submission" date="2020-09" db="EMBL/GenBank/DDBJ databases">
        <authorList>
            <person name="Sun Q."/>
            <person name="Ohkuma M."/>
        </authorList>
    </citation>
    <scope>NUCLEOTIDE SEQUENCE</scope>
    <source>
        <strain evidence="16">JCM 3091</strain>
    </source>
</reference>
<dbReference type="GO" id="GO:0051537">
    <property type="term" value="F:2 iron, 2 sulfur cluster binding"/>
    <property type="evidence" value="ECO:0007669"/>
    <property type="project" value="UniProtKB-KW"/>
</dbReference>
<dbReference type="SUPFAM" id="SSF52343">
    <property type="entry name" value="Ferredoxin reductase-like, C-terminal NADP-linked domain"/>
    <property type="match status" value="1"/>
</dbReference>